<proteinExistence type="predicted"/>
<gene>
    <name evidence="1" type="ORF">E1B28_000751</name>
</gene>
<accession>A0A9P8AET7</accession>
<dbReference type="Proteomes" id="UP001049176">
    <property type="component" value="Chromosome 1"/>
</dbReference>
<comment type="caution">
    <text evidence="1">The sequence shown here is derived from an EMBL/GenBank/DDBJ whole genome shotgun (WGS) entry which is preliminary data.</text>
</comment>
<dbReference type="AlphaFoldDB" id="A0A9P8AET7"/>
<keyword evidence="2" id="KW-1185">Reference proteome</keyword>
<dbReference type="RefSeq" id="XP_043015318.1">
    <property type="nucleotide sequence ID" value="XM_043146615.1"/>
</dbReference>
<dbReference type="EMBL" id="CM032181">
    <property type="protein sequence ID" value="KAG7098848.1"/>
    <property type="molecule type" value="Genomic_DNA"/>
</dbReference>
<name>A0A9P8AET7_9AGAR</name>
<dbReference type="KEGG" id="more:E1B28_000751"/>
<dbReference type="GeneID" id="66069827"/>
<protein>
    <submittedName>
        <fullName evidence="1">Uncharacterized protein</fullName>
    </submittedName>
</protein>
<organism evidence="1 2">
    <name type="scientific">Marasmius oreades</name>
    <name type="common">fairy-ring Marasmius</name>
    <dbReference type="NCBI Taxonomy" id="181124"/>
    <lineage>
        <taxon>Eukaryota</taxon>
        <taxon>Fungi</taxon>
        <taxon>Dikarya</taxon>
        <taxon>Basidiomycota</taxon>
        <taxon>Agaricomycotina</taxon>
        <taxon>Agaricomycetes</taxon>
        <taxon>Agaricomycetidae</taxon>
        <taxon>Agaricales</taxon>
        <taxon>Marasmiineae</taxon>
        <taxon>Marasmiaceae</taxon>
        <taxon>Marasmius</taxon>
    </lineage>
</organism>
<evidence type="ECO:0000313" key="2">
    <source>
        <dbReference type="Proteomes" id="UP001049176"/>
    </source>
</evidence>
<evidence type="ECO:0000313" key="1">
    <source>
        <dbReference type="EMBL" id="KAG7098848.1"/>
    </source>
</evidence>
<sequence>MWREVGCVGYVAKNTRKITVSYKRQFRDRWEGYEEFVVFEDRKIGITKHKGVQERKLGRMWRQKEKIEIVLPGTYQANLAEVWCINRYQDVAKAGSPEARNRQCSQRR</sequence>
<reference evidence="1" key="1">
    <citation type="journal article" date="2021" name="Genome Biol. Evol.">
        <title>The assembled and annotated genome of the fairy-ring fungus Marasmius oreades.</title>
        <authorList>
            <person name="Hiltunen M."/>
            <person name="Ament-Velasquez S.L."/>
            <person name="Johannesson H."/>
        </authorList>
    </citation>
    <scope>NUCLEOTIDE SEQUENCE</scope>
    <source>
        <strain evidence="1">03SP1</strain>
    </source>
</reference>